<organism evidence="4 5">
    <name type="scientific">Mucilaginibacter arboris</name>
    <dbReference type="NCBI Taxonomy" id="2682090"/>
    <lineage>
        <taxon>Bacteria</taxon>
        <taxon>Pseudomonadati</taxon>
        <taxon>Bacteroidota</taxon>
        <taxon>Sphingobacteriia</taxon>
        <taxon>Sphingobacteriales</taxon>
        <taxon>Sphingobacteriaceae</taxon>
        <taxon>Mucilaginibacter</taxon>
    </lineage>
</organism>
<dbReference type="InterPro" id="IPR055396">
    <property type="entry name" value="DUF7088"/>
</dbReference>
<evidence type="ECO:0000313" key="5">
    <source>
        <dbReference type="Proteomes" id="UP000462014"/>
    </source>
</evidence>
<dbReference type="Proteomes" id="UP000462014">
    <property type="component" value="Unassembled WGS sequence"/>
</dbReference>
<dbReference type="EMBL" id="WPIK01000004">
    <property type="protein sequence ID" value="MVN21051.1"/>
    <property type="molecule type" value="Genomic_DNA"/>
</dbReference>
<proteinExistence type="predicted"/>
<evidence type="ECO:0000259" key="3">
    <source>
        <dbReference type="Pfam" id="PF23357"/>
    </source>
</evidence>
<keyword evidence="1" id="KW-0472">Membrane</keyword>
<feature type="domain" description="DUF7088" evidence="3">
    <location>
        <begin position="39"/>
        <end position="147"/>
    </location>
</feature>
<feature type="domain" description="ABC-type uncharacterised transport system" evidence="2">
    <location>
        <begin position="194"/>
        <end position="498"/>
    </location>
</feature>
<evidence type="ECO:0000256" key="1">
    <source>
        <dbReference type="SAM" id="Phobius"/>
    </source>
</evidence>
<keyword evidence="5" id="KW-1185">Reference proteome</keyword>
<reference evidence="4 5" key="1">
    <citation type="submission" date="2019-12" db="EMBL/GenBank/DDBJ databases">
        <title>Mucilaginibacter sp. HMF7410 genome sequencing and assembly.</title>
        <authorList>
            <person name="Kang H."/>
            <person name="Cha I."/>
            <person name="Kim H."/>
            <person name="Joh K."/>
        </authorList>
    </citation>
    <scope>NUCLEOTIDE SEQUENCE [LARGE SCALE GENOMIC DNA]</scope>
    <source>
        <strain evidence="4 5">HMF7410</strain>
    </source>
</reference>
<comment type="caution">
    <text evidence="4">The sequence shown here is derived from an EMBL/GenBank/DDBJ whole genome shotgun (WGS) entry which is preliminary data.</text>
</comment>
<protein>
    <submittedName>
        <fullName evidence="4">Gliding motility-associated ABC transporter substrate-binding protein GldG</fullName>
    </submittedName>
</protein>
<evidence type="ECO:0000259" key="2">
    <source>
        <dbReference type="Pfam" id="PF09822"/>
    </source>
</evidence>
<feature type="transmembrane region" description="Helical" evidence="1">
    <location>
        <begin position="532"/>
        <end position="552"/>
    </location>
</feature>
<keyword evidence="1" id="KW-1133">Transmembrane helix</keyword>
<name>A0A7K1SUP9_9SPHI</name>
<accession>A0A7K1SUP9</accession>
<dbReference type="RefSeq" id="WP_157565074.1">
    <property type="nucleotide sequence ID" value="NZ_WPIK01000004.1"/>
</dbReference>
<dbReference type="InterPro" id="IPR019196">
    <property type="entry name" value="ABC_transp_unknown"/>
</dbReference>
<evidence type="ECO:0000313" key="4">
    <source>
        <dbReference type="EMBL" id="MVN21051.1"/>
    </source>
</evidence>
<gene>
    <name evidence="4" type="primary">gldG</name>
    <name evidence="4" type="ORF">GO621_05825</name>
</gene>
<dbReference type="Pfam" id="PF09822">
    <property type="entry name" value="ABC_transp_aux"/>
    <property type="match status" value="1"/>
</dbReference>
<dbReference type="InterPro" id="IPR019863">
    <property type="entry name" value="Motility-assoc_ABC-rel_GldG"/>
</dbReference>
<dbReference type="NCBIfam" id="TIGR03521">
    <property type="entry name" value="GldG"/>
    <property type="match status" value="1"/>
</dbReference>
<dbReference type="AlphaFoldDB" id="A0A7K1SUP9"/>
<keyword evidence="1" id="KW-0812">Transmembrane</keyword>
<sequence>MVSFRKKKDLLQVAIVLVMLLLLNIFSEYAFTRFDFTTEKRFTLSPITRNIMDSLQKPVTVTVFLQGDFPSGFKRLQRATRDLLNDYNAFGHDKLKVEFVDPLAGANTEQQTQILQDLQSQGIEPTNLSVKTEDGMTQKIIFPAALVKCKGRQIPVKLLQTRIGLSPEEVLNNSIQNLEYAFSSAIKKVTSGGKPRIGFTEGHHELSDLQLNDAMRSLSDGFEVGRVNLKTIPFSGVEKLSLLIVPKPDQPFTELEKFKIDQYLMRGGKILWTIDPVTAELDSLRGHGGEQLAFNKQLNLDDQLFSYGIRLNFDLIADMNCAQIPINVGNVAGQVQIQMLPWLFYPILVPVSKHPLVKNLDGIRSEFISSIDTIGVPGIKKTVLLASSPFNQKINTPYLLSLQMVEQEPDPRTFRSAPKTVGVLLEGRFKSDFKNRPVPEGFTEKIDVLPESRFTRMIVISDGDILKNQINEADGSPFPLGFDRYTQQTYGNKNFLLNVADYMTDDSGLINLRNKEIKIRLLDHAQIKATKLYWQILNNVLPLAMLLLFGIFQQYFRRRKYAA</sequence>
<dbReference type="Pfam" id="PF23357">
    <property type="entry name" value="DUF7088"/>
    <property type="match status" value="1"/>
</dbReference>